<feature type="transmembrane region" description="Helical" evidence="6">
    <location>
        <begin position="191"/>
        <end position="209"/>
    </location>
</feature>
<dbReference type="RefSeq" id="WP_208890496.1">
    <property type="nucleotide sequence ID" value="NZ_CP019336.1"/>
</dbReference>
<evidence type="ECO:0000313" key="10">
    <source>
        <dbReference type="Proteomes" id="UP001228636"/>
    </source>
</evidence>
<dbReference type="GO" id="GO:0042910">
    <property type="term" value="F:xenobiotic transmembrane transporter activity"/>
    <property type="evidence" value="ECO:0007669"/>
    <property type="project" value="InterPro"/>
</dbReference>
<feature type="transmembrane region" description="Helical" evidence="6">
    <location>
        <begin position="159"/>
        <end position="179"/>
    </location>
</feature>
<evidence type="ECO:0000256" key="1">
    <source>
        <dbReference type="ARBA" id="ARBA00004651"/>
    </source>
</evidence>
<evidence type="ECO:0000256" key="5">
    <source>
        <dbReference type="ARBA" id="ARBA00023136"/>
    </source>
</evidence>
<dbReference type="Pfam" id="PF01554">
    <property type="entry name" value="MatE"/>
    <property type="match status" value="1"/>
</dbReference>
<keyword evidence="9" id="KW-1185">Reference proteome</keyword>
<accession>A0AAJ1QZ96</accession>
<feature type="transmembrane region" description="Helical" evidence="6">
    <location>
        <begin position="230"/>
        <end position="249"/>
    </location>
</feature>
<feature type="transmembrane region" description="Helical" evidence="6">
    <location>
        <begin position="84"/>
        <end position="110"/>
    </location>
</feature>
<keyword evidence="4 6" id="KW-1133">Transmembrane helix</keyword>
<feature type="transmembrane region" description="Helical" evidence="6">
    <location>
        <begin position="379"/>
        <end position="396"/>
    </location>
</feature>
<dbReference type="EMBL" id="CP019336">
    <property type="protein sequence ID" value="AUC21323.1"/>
    <property type="molecule type" value="Genomic_DNA"/>
</dbReference>
<feature type="transmembrane region" description="Helical" evidence="6">
    <location>
        <begin position="41"/>
        <end position="63"/>
    </location>
</feature>
<feature type="transmembrane region" description="Helical" evidence="6">
    <location>
        <begin position="314"/>
        <end position="337"/>
    </location>
</feature>
<protein>
    <submittedName>
        <fullName evidence="8">MATE family efflux transporter</fullName>
    </submittedName>
</protein>
<reference evidence="8 10" key="1">
    <citation type="journal article" date="2014" name="Int. J. Syst. Evol. Microbiol.">
        <title>Complete genome sequence of Corynebacterium casei LMG S-19264T (=DSM 44701T), isolated from a smear-ripened cheese.</title>
        <authorList>
            <consortium name="US DOE Joint Genome Institute (JGI-PGF)"/>
            <person name="Walter F."/>
            <person name="Albersmeier A."/>
            <person name="Kalinowski J."/>
            <person name="Ruckert C."/>
        </authorList>
    </citation>
    <scope>NUCLEOTIDE SEQUENCE [LARGE SCALE GENOMIC DNA]</scope>
    <source>
        <strain evidence="8 10">CECT 8670</strain>
    </source>
</reference>
<evidence type="ECO:0000313" key="7">
    <source>
        <dbReference type="EMBL" id="AUC21323.1"/>
    </source>
</evidence>
<keyword evidence="2" id="KW-1003">Cell membrane</keyword>
<evidence type="ECO:0000256" key="2">
    <source>
        <dbReference type="ARBA" id="ARBA00022475"/>
    </source>
</evidence>
<dbReference type="Proteomes" id="UP000232721">
    <property type="component" value="Chromosome"/>
</dbReference>
<feature type="transmembrane region" description="Helical" evidence="6">
    <location>
        <begin position="130"/>
        <end position="147"/>
    </location>
</feature>
<organism evidence="8 10">
    <name type="scientific">Polaribacter sejongensis</name>
    <dbReference type="NCBI Taxonomy" id="985043"/>
    <lineage>
        <taxon>Bacteria</taxon>
        <taxon>Pseudomonadati</taxon>
        <taxon>Bacteroidota</taxon>
        <taxon>Flavobacteriia</taxon>
        <taxon>Flavobacteriales</taxon>
        <taxon>Flavobacteriaceae</taxon>
    </lineage>
</organism>
<feature type="transmembrane region" description="Helical" evidence="6">
    <location>
        <begin position="349"/>
        <end position="367"/>
    </location>
</feature>
<evidence type="ECO:0000256" key="6">
    <source>
        <dbReference type="SAM" id="Phobius"/>
    </source>
</evidence>
<gene>
    <name evidence="7" type="ORF">BTO15_04025</name>
    <name evidence="8" type="ORF">QWY81_15955</name>
</gene>
<name>A0AAJ1QZ96_9FLAO</name>
<evidence type="ECO:0000256" key="4">
    <source>
        <dbReference type="ARBA" id="ARBA00022989"/>
    </source>
</evidence>
<dbReference type="EMBL" id="JAUFQH010000016">
    <property type="protein sequence ID" value="MDN3620961.1"/>
    <property type="molecule type" value="Genomic_DNA"/>
</dbReference>
<feature type="transmembrane region" description="Helical" evidence="6">
    <location>
        <begin position="7"/>
        <end position="29"/>
    </location>
</feature>
<dbReference type="AlphaFoldDB" id="A0AAJ1QZ96"/>
<evidence type="ECO:0000313" key="8">
    <source>
        <dbReference type="EMBL" id="MDN3620961.1"/>
    </source>
</evidence>
<dbReference type="PANTHER" id="PTHR30250">
    <property type="entry name" value="PST FAMILY PREDICTED COLANIC ACID TRANSPORTER"/>
    <property type="match status" value="1"/>
</dbReference>
<feature type="transmembrane region" description="Helical" evidence="6">
    <location>
        <begin position="269"/>
        <end position="293"/>
    </location>
</feature>
<keyword evidence="3 6" id="KW-0812">Transmembrane</keyword>
<reference evidence="8" key="3">
    <citation type="submission" date="2023-06" db="EMBL/GenBank/DDBJ databases">
        <authorList>
            <person name="Lucena T."/>
            <person name="Sun Q."/>
        </authorList>
    </citation>
    <scope>NUCLEOTIDE SEQUENCE</scope>
    <source>
        <strain evidence="8">CECT 8670</strain>
    </source>
</reference>
<keyword evidence="5 6" id="KW-0472">Membrane</keyword>
<comment type="subcellular location">
    <subcellularLocation>
        <location evidence="1">Cell membrane</location>
        <topology evidence="1">Multi-pass membrane protein</topology>
    </subcellularLocation>
</comment>
<dbReference type="PANTHER" id="PTHR30250:SF11">
    <property type="entry name" value="O-ANTIGEN TRANSPORTER-RELATED"/>
    <property type="match status" value="1"/>
</dbReference>
<reference evidence="7 9" key="2">
    <citation type="submission" date="2017-02" db="EMBL/GenBank/DDBJ databases">
        <title>Trade-off between light-utilization and light-protection in marine flavobacteria.</title>
        <authorList>
            <person name="Kumagai Y."/>
            <person name="Yoshizawa S."/>
            <person name="Kogure K."/>
            <person name="Iwasaki W."/>
        </authorList>
    </citation>
    <scope>NUCLEOTIDE SEQUENCE [LARGE SCALE GENOMIC DNA]</scope>
    <source>
        <strain evidence="7 9">KCTC 23670</strain>
    </source>
</reference>
<dbReference type="InterPro" id="IPR002528">
    <property type="entry name" value="MATE_fam"/>
</dbReference>
<evidence type="ECO:0000313" key="9">
    <source>
        <dbReference type="Proteomes" id="UP000232721"/>
    </source>
</evidence>
<feature type="transmembrane region" description="Helical" evidence="6">
    <location>
        <begin position="402"/>
        <end position="423"/>
    </location>
</feature>
<dbReference type="InterPro" id="IPR050833">
    <property type="entry name" value="Poly_Biosynth_Transport"/>
</dbReference>
<dbReference type="GO" id="GO:0005886">
    <property type="term" value="C:plasma membrane"/>
    <property type="evidence" value="ECO:0007669"/>
    <property type="project" value="UniProtKB-SubCell"/>
</dbReference>
<dbReference type="GO" id="GO:0015297">
    <property type="term" value="F:antiporter activity"/>
    <property type="evidence" value="ECO:0007669"/>
    <property type="project" value="InterPro"/>
</dbReference>
<sequence length="437" mass="50028">MDRRKIILKNVSLGFVFKILNMGIVYLTIPFLLKYLGTSNYGVWVTIFSIVNILFFVDAGIANGLKTKLTEAISNKNVRLAKEYISTASVLIFFISIGFFLVGGATIYLVNLNSLLNVGDLVSNKNLQSVFFVILIFIVSNFVLSLYKVFFYAIQKASVVEFSLFLYRFVVFGFIYYALNNLESSILNVAYIYGLSNLIVSIIFSFVFFNKRKEILPSIKSFKKERINDLMSLSIRFFIIQMCMIVIFITDNIIISNLLGPDAVTNYDIVFKLFQVIIMLSTILLDPFWSLFTDAYQKKDFIWIRATLKRMNKLFILVCIGTIVLILLTKTIISIWIGKEFVVDETLTYFMGLFVLIRIFPLVYMYFLNAIGEIKLQMYLFIMGAVINIPVSVLFVKYLDLGISGVILGTSVSIIAMVFLLPFQTYNILKKNEILKN</sequence>
<evidence type="ECO:0000256" key="3">
    <source>
        <dbReference type="ARBA" id="ARBA00022692"/>
    </source>
</evidence>
<dbReference type="Proteomes" id="UP001228636">
    <property type="component" value="Unassembled WGS sequence"/>
</dbReference>
<proteinExistence type="predicted"/>